<evidence type="ECO:0000313" key="7">
    <source>
        <dbReference type="EMBL" id="KEQ00599.1"/>
    </source>
</evidence>
<comment type="function">
    <text evidence="5">Acetylates the N-terminal alanine of ribosomal protein bS18.</text>
</comment>
<dbReference type="EMBL" id="AVQL01000448">
    <property type="protein sequence ID" value="KEQ00599.1"/>
    <property type="molecule type" value="Genomic_DNA"/>
</dbReference>
<dbReference type="PANTHER" id="PTHR43420:SF44">
    <property type="entry name" value="ACETYLTRANSFERASE YPEA"/>
    <property type="match status" value="1"/>
</dbReference>
<proteinExistence type="inferred from homology"/>
<dbReference type="SUPFAM" id="SSF55729">
    <property type="entry name" value="Acyl-CoA N-acyltransferases (Nat)"/>
    <property type="match status" value="1"/>
</dbReference>
<protein>
    <recommendedName>
        <fullName evidence="5">[Ribosomal protein bS18]-alanine N-acetyltransferase</fullName>
        <ecNumber evidence="5">2.3.1.266</ecNumber>
    </recommendedName>
</protein>
<organism evidence="7 8">
    <name type="scientific">Snodgrassella alvi SCGC AB-598-J21</name>
    <dbReference type="NCBI Taxonomy" id="1385367"/>
    <lineage>
        <taxon>Bacteria</taxon>
        <taxon>Pseudomonadati</taxon>
        <taxon>Pseudomonadota</taxon>
        <taxon>Betaproteobacteria</taxon>
        <taxon>Neisseriales</taxon>
        <taxon>Neisseriaceae</taxon>
        <taxon>Snodgrassella</taxon>
    </lineage>
</organism>
<dbReference type="GO" id="GO:0005737">
    <property type="term" value="C:cytoplasm"/>
    <property type="evidence" value="ECO:0007669"/>
    <property type="project" value="UniProtKB-SubCell"/>
</dbReference>
<accession>A0A074VZD8</accession>
<dbReference type="NCBIfam" id="TIGR01575">
    <property type="entry name" value="rimI"/>
    <property type="match status" value="1"/>
</dbReference>
<evidence type="ECO:0000256" key="1">
    <source>
        <dbReference type="ARBA" id="ARBA00005395"/>
    </source>
</evidence>
<evidence type="ECO:0000256" key="4">
    <source>
        <dbReference type="ARBA" id="ARBA00023315"/>
    </source>
</evidence>
<dbReference type="InterPro" id="IPR006464">
    <property type="entry name" value="AcTrfase_RimI/Ard1"/>
</dbReference>
<dbReference type="InterPro" id="IPR016181">
    <property type="entry name" value="Acyl_CoA_acyltransferase"/>
</dbReference>
<evidence type="ECO:0000256" key="3">
    <source>
        <dbReference type="ARBA" id="ARBA00022679"/>
    </source>
</evidence>
<evidence type="ECO:0000259" key="6">
    <source>
        <dbReference type="PROSITE" id="PS51186"/>
    </source>
</evidence>
<evidence type="ECO:0000256" key="5">
    <source>
        <dbReference type="RuleBase" id="RU363094"/>
    </source>
</evidence>
<comment type="caution">
    <text evidence="7">The sequence shown here is derived from an EMBL/GenBank/DDBJ whole genome shotgun (WGS) entry which is preliminary data.</text>
</comment>
<gene>
    <name evidence="7" type="ORF">SASC598J21_016210</name>
</gene>
<name>A0A074VZD8_9NEIS</name>
<feature type="domain" description="N-acetyltransferase" evidence="6">
    <location>
        <begin position="1"/>
        <end position="143"/>
    </location>
</feature>
<dbReference type="CDD" id="cd04301">
    <property type="entry name" value="NAT_SF"/>
    <property type="match status" value="1"/>
</dbReference>
<evidence type="ECO:0000313" key="8">
    <source>
        <dbReference type="Proteomes" id="UP000027644"/>
    </source>
</evidence>
<dbReference type="GO" id="GO:0008999">
    <property type="term" value="F:protein-N-terminal-alanine acetyltransferase activity"/>
    <property type="evidence" value="ECO:0007669"/>
    <property type="project" value="UniProtKB-EC"/>
</dbReference>
<comment type="subcellular location">
    <subcellularLocation>
        <location evidence="5">Cytoplasm</location>
    </subcellularLocation>
</comment>
<sequence length="143" mass="16166">MNIRAATLADVAALHELEKQCNPAPWSATQLANTVYAPQPVWVIDLPVHGIVSMLVWQKLPEEAEIHLLDTHPDFRRQGYAQQLLEHLFQHAKQQHLNRILLEVRAGNSGALQLYTNNGFVSCGIRKNYYQNGDDAVLMEKPC</sequence>
<evidence type="ECO:0000256" key="2">
    <source>
        <dbReference type="ARBA" id="ARBA00022490"/>
    </source>
</evidence>
<comment type="similarity">
    <text evidence="1 5">Belongs to the acetyltransferase family. RimI subfamily.</text>
</comment>
<dbReference type="Gene3D" id="3.40.630.30">
    <property type="match status" value="1"/>
</dbReference>
<dbReference type="EC" id="2.3.1.266" evidence="5"/>
<dbReference type="PANTHER" id="PTHR43420">
    <property type="entry name" value="ACETYLTRANSFERASE"/>
    <property type="match status" value="1"/>
</dbReference>
<dbReference type="AlphaFoldDB" id="A0A074VZD8"/>
<dbReference type="PROSITE" id="PS51186">
    <property type="entry name" value="GNAT"/>
    <property type="match status" value="1"/>
</dbReference>
<dbReference type="Proteomes" id="UP000027644">
    <property type="component" value="Unassembled WGS sequence"/>
</dbReference>
<dbReference type="InterPro" id="IPR000182">
    <property type="entry name" value="GNAT_dom"/>
</dbReference>
<keyword evidence="4" id="KW-0012">Acyltransferase</keyword>
<reference evidence="7 8" key="1">
    <citation type="journal article" date="2014" name="PLoS Genet.">
        <title>Hidden diversity in honey bee gut symbionts detected by single-cell genomics.</title>
        <authorList>
            <person name="Engel P."/>
            <person name="Stepanauskas R."/>
            <person name="Moran N."/>
        </authorList>
    </citation>
    <scope>NUCLEOTIDE SEQUENCE [LARGE SCALE GENOMIC DNA]</scope>
    <source>
        <strain evidence="7 8">SCGC AB-598-J21</strain>
    </source>
</reference>
<dbReference type="InterPro" id="IPR050680">
    <property type="entry name" value="YpeA/RimI_acetyltransf"/>
</dbReference>
<keyword evidence="3 7" id="KW-0808">Transferase</keyword>
<dbReference type="Pfam" id="PF00583">
    <property type="entry name" value="Acetyltransf_1"/>
    <property type="match status" value="1"/>
</dbReference>
<keyword evidence="2 5" id="KW-0963">Cytoplasm</keyword>
<comment type="catalytic activity">
    <reaction evidence="5">
        <text>N-terminal L-alanyl-[ribosomal protein bS18] + acetyl-CoA = N-terminal N(alpha)-acetyl-L-alanyl-[ribosomal protein bS18] + CoA + H(+)</text>
        <dbReference type="Rhea" id="RHEA:43756"/>
        <dbReference type="Rhea" id="RHEA-COMP:10676"/>
        <dbReference type="Rhea" id="RHEA-COMP:10677"/>
        <dbReference type="ChEBI" id="CHEBI:15378"/>
        <dbReference type="ChEBI" id="CHEBI:57287"/>
        <dbReference type="ChEBI" id="CHEBI:57288"/>
        <dbReference type="ChEBI" id="CHEBI:64718"/>
        <dbReference type="ChEBI" id="CHEBI:83683"/>
        <dbReference type="EC" id="2.3.1.266"/>
    </reaction>
</comment>